<organism evidence="2 3">
    <name type="scientific">Muraenolepis orangiensis</name>
    <name type="common">Patagonian moray cod</name>
    <dbReference type="NCBI Taxonomy" id="630683"/>
    <lineage>
        <taxon>Eukaryota</taxon>
        <taxon>Metazoa</taxon>
        <taxon>Chordata</taxon>
        <taxon>Craniata</taxon>
        <taxon>Vertebrata</taxon>
        <taxon>Euteleostomi</taxon>
        <taxon>Actinopterygii</taxon>
        <taxon>Neopterygii</taxon>
        <taxon>Teleostei</taxon>
        <taxon>Neoteleostei</taxon>
        <taxon>Acanthomorphata</taxon>
        <taxon>Zeiogadaria</taxon>
        <taxon>Gadariae</taxon>
        <taxon>Gadiformes</taxon>
        <taxon>Muraenolepidoidei</taxon>
        <taxon>Muraenolepididae</taxon>
        <taxon>Muraenolepis</taxon>
    </lineage>
</organism>
<feature type="non-terminal residue" evidence="2">
    <location>
        <position position="181"/>
    </location>
</feature>
<gene>
    <name evidence="2" type="ORF">NHX12_026312</name>
</gene>
<protein>
    <submittedName>
        <fullName evidence="2">Uncharacterized protein</fullName>
    </submittedName>
</protein>
<evidence type="ECO:0000313" key="3">
    <source>
        <dbReference type="Proteomes" id="UP001148018"/>
    </source>
</evidence>
<dbReference type="EMBL" id="JANIIK010000042">
    <property type="protein sequence ID" value="KAJ3606793.1"/>
    <property type="molecule type" value="Genomic_DNA"/>
</dbReference>
<feature type="compositionally biased region" description="Basic and acidic residues" evidence="1">
    <location>
        <begin position="40"/>
        <end position="57"/>
    </location>
</feature>
<evidence type="ECO:0000313" key="2">
    <source>
        <dbReference type="EMBL" id="KAJ3606793.1"/>
    </source>
</evidence>
<feature type="region of interest" description="Disordered" evidence="1">
    <location>
        <begin position="1"/>
        <end position="115"/>
    </location>
</feature>
<proteinExistence type="predicted"/>
<feature type="compositionally biased region" description="Basic and acidic residues" evidence="1">
    <location>
        <begin position="74"/>
        <end position="88"/>
    </location>
</feature>
<sequence length="181" mass="20195">IEHGPVCSLSLWKSEVQGPTAPGYKEDSPTGDDEETLPNPEERDQEDQRGSSSRDEPVCFISRALQLRGPSADAGRRLTEGDDPRDAPFEDQSLSGHQCALQRRRAQNNHAPPDICLPDRERRLALADDSQESEELTVRRRTTRGLRRAWKQKPESVADGLRFLICERKNPPTDTPGAGSQ</sequence>
<comment type="caution">
    <text evidence="2">The sequence shown here is derived from an EMBL/GenBank/DDBJ whole genome shotgun (WGS) entry which is preliminary data.</text>
</comment>
<name>A0A9Q0IQL7_9TELE</name>
<reference evidence="2" key="1">
    <citation type="submission" date="2022-07" db="EMBL/GenBank/DDBJ databases">
        <title>Chromosome-level genome of Muraenolepis orangiensis.</title>
        <authorList>
            <person name="Kim J."/>
        </authorList>
    </citation>
    <scope>NUCLEOTIDE SEQUENCE</scope>
    <source>
        <strain evidence="2">KU_S4_2022</strain>
        <tissue evidence="2">Muscle</tissue>
    </source>
</reference>
<keyword evidence="3" id="KW-1185">Reference proteome</keyword>
<dbReference type="Proteomes" id="UP001148018">
    <property type="component" value="Unassembled WGS sequence"/>
</dbReference>
<evidence type="ECO:0000256" key="1">
    <source>
        <dbReference type="SAM" id="MobiDB-lite"/>
    </source>
</evidence>
<accession>A0A9Q0IQL7</accession>
<dbReference type="AlphaFoldDB" id="A0A9Q0IQL7"/>
<feature type="non-terminal residue" evidence="2">
    <location>
        <position position="1"/>
    </location>
</feature>